<reference evidence="1 2" key="1">
    <citation type="submission" date="2019-07" db="EMBL/GenBank/DDBJ databases">
        <title>The draft genome sequence of Aquimarina algiphila M91.</title>
        <authorList>
            <person name="Meng X."/>
        </authorList>
    </citation>
    <scope>NUCLEOTIDE SEQUENCE [LARGE SCALE GENOMIC DNA]</scope>
    <source>
        <strain evidence="1 2">M91</strain>
    </source>
</reference>
<dbReference type="AlphaFoldDB" id="A0A554VN98"/>
<comment type="caution">
    <text evidence="1">The sequence shown here is derived from an EMBL/GenBank/DDBJ whole genome shotgun (WGS) entry which is preliminary data.</text>
</comment>
<dbReference type="OrthoDB" id="1488184at2"/>
<sequence length="536" mass="61972">MTQQKHIINKQILEIHLPSTADTFAVQQELSALCRHQLTTVMDRIFGNTTNNMGDQPLQIDRLTLDLGKVSVKDFATVFEEELQEKLQEVCTGYQQSDEVEQKDEVSQLKEKTLIRTVAYYLKTGILPWWAKDTTKAYVLEQLEELLQKPNTTFITLLKQLRWSTQQLERFVHISTATQLLQSFQLISEIPVQQIVTALEKFQHRIHKKYGITAQKIQATFWKTAFQKFDTTKDYKSFEQECFQATLVSLGIDHQGSSKKYQAQDIYEIKSLVASYTTRQAKNIVWQEFFRQLSTIINNLFFDQLPVNTMKQCIQLLKDIGDTQEQTVDANTVLKPLATYIQRIQKELQEVASKPTLMEIEQLSSPFEDTDFIPIKNAGLVLFWPFLERFFENLELITDKTFINETTRHTAICALQYLCEGDDQELFEGVLPLNKLLCGVAIEEIISPITLSKEETAIAEGLLTAVIGQGPHWKNLSIDGFRTSYLCRPGSLRTRDGHWLLQVQRETHDITLEKLPWGFHTVKLPWMQDIIVVEWL</sequence>
<dbReference type="Proteomes" id="UP000318833">
    <property type="component" value="Unassembled WGS sequence"/>
</dbReference>
<keyword evidence="2" id="KW-1185">Reference proteome</keyword>
<protein>
    <submittedName>
        <fullName evidence="1">Uncharacterized protein</fullName>
    </submittedName>
</protein>
<organism evidence="1 2">
    <name type="scientific">Aquimarina algiphila</name>
    <dbReference type="NCBI Taxonomy" id="2047982"/>
    <lineage>
        <taxon>Bacteria</taxon>
        <taxon>Pseudomonadati</taxon>
        <taxon>Bacteroidota</taxon>
        <taxon>Flavobacteriia</taxon>
        <taxon>Flavobacteriales</taxon>
        <taxon>Flavobacteriaceae</taxon>
        <taxon>Aquimarina</taxon>
    </lineage>
</organism>
<name>A0A554VN98_9FLAO</name>
<evidence type="ECO:0000313" key="2">
    <source>
        <dbReference type="Proteomes" id="UP000318833"/>
    </source>
</evidence>
<gene>
    <name evidence="1" type="ORF">FOF46_07305</name>
</gene>
<proteinExistence type="predicted"/>
<dbReference type="Pfam" id="PF19268">
    <property type="entry name" value="CIS_TMP"/>
    <property type="match status" value="1"/>
</dbReference>
<dbReference type="EMBL" id="VLNR01000011">
    <property type="protein sequence ID" value="TSE09814.1"/>
    <property type="molecule type" value="Genomic_DNA"/>
</dbReference>
<evidence type="ECO:0000313" key="1">
    <source>
        <dbReference type="EMBL" id="TSE09814.1"/>
    </source>
</evidence>
<dbReference type="InterPro" id="IPR045538">
    <property type="entry name" value="CIS_TMP"/>
</dbReference>
<accession>A0A554VN98</accession>
<dbReference type="RefSeq" id="WP_143915993.1">
    <property type="nucleotide sequence ID" value="NZ_CANMIK010000045.1"/>
</dbReference>